<dbReference type="PANTHER" id="PTHR35008">
    <property type="entry name" value="BLL4482 PROTEIN-RELATED"/>
    <property type="match status" value="1"/>
</dbReference>
<organism evidence="6 7">
    <name type="scientific">Cnuella takakiae</name>
    <dbReference type="NCBI Taxonomy" id="1302690"/>
    <lineage>
        <taxon>Bacteria</taxon>
        <taxon>Pseudomonadati</taxon>
        <taxon>Bacteroidota</taxon>
        <taxon>Chitinophagia</taxon>
        <taxon>Chitinophagales</taxon>
        <taxon>Chitinophagaceae</taxon>
        <taxon>Cnuella</taxon>
    </lineage>
</organism>
<dbReference type="OrthoDB" id="9809720at2"/>
<dbReference type="PROSITE" id="PS51007">
    <property type="entry name" value="CYTC"/>
    <property type="match status" value="2"/>
</dbReference>
<name>A0A1M5EIR3_9BACT</name>
<keyword evidence="3 4" id="KW-0408">Iron</keyword>
<proteinExistence type="predicted"/>
<evidence type="ECO:0000256" key="3">
    <source>
        <dbReference type="ARBA" id="ARBA00023004"/>
    </source>
</evidence>
<protein>
    <submittedName>
        <fullName evidence="6">Cytochrome C oxidase, cbb3-type, subunit III</fullName>
    </submittedName>
</protein>
<dbReference type="Proteomes" id="UP000184368">
    <property type="component" value="Unassembled WGS sequence"/>
</dbReference>
<evidence type="ECO:0000259" key="5">
    <source>
        <dbReference type="PROSITE" id="PS51007"/>
    </source>
</evidence>
<dbReference type="GO" id="GO:0020037">
    <property type="term" value="F:heme binding"/>
    <property type="evidence" value="ECO:0007669"/>
    <property type="project" value="InterPro"/>
</dbReference>
<evidence type="ECO:0000256" key="1">
    <source>
        <dbReference type="ARBA" id="ARBA00022617"/>
    </source>
</evidence>
<dbReference type="RefSeq" id="WP_073044926.1">
    <property type="nucleotide sequence ID" value="NZ_FQUO01000012.1"/>
</dbReference>
<feature type="domain" description="Cytochrome c" evidence="5">
    <location>
        <begin position="197"/>
        <end position="304"/>
    </location>
</feature>
<evidence type="ECO:0000256" key="2">
    <source>
        <dbReference type="ARBA" id="ARBA00022723"/>
    </source>
</evidence>
<keyword evidence="1 4" id="KW-0349">Heme</keyword>
<evidence type="ECO:0000313" key="7">
    <source>
        <dbReference type="Proteomes" id="UP000184368"/>
    </source>
</evidence>
<dbReference type="GO" id="GO:0046872">
    <property type="term" value="F:metal ion binding"/>
    <property type="evidence" value="ECO:0007669"/>
    <property type="project" value="UniProtKB-KW"/>
</dbReference>
<dbReference type="Gene3D" id="1.10.760.10">
    <property type="entry name" value="Cytochrome c-like domain"/>
    <property type="match status" value="2"/>
</dbReference>
<dbReference type="GO" id="GO:0009055">
    <property type="term" value="F:electron transfer activity"/>
    <property type="evidence" value="ECO:0007669"/>
    <property type="project" value="InterPro"/>
</dbReference>
<evidence type="ECO:0000256" key="4">
    <source>
        <dbReference type="PROSITE-ProRule" id="PRU00433"/>
    </source>
</evidence>
<dbReference type="InterPro" id="IPR036909">
    <property type="entry name" value="Cyt_c-like_dom_sf"/>
</dbReference>
<dbReference type="STRING" id="1302690.BUE76_04215"/>
<dbReference type="SUPFAM" id="SSF46626">
    <property type="entry name" value="Cytochrome c"/>
    <property type="match status" value="2"/>
</dbReference>
<dbReference type="PANTHER" id="PTHR35008:SF8">
    <property type="entry name" value="ALCOHOL DEHYDROGENASE CYTOCHROME C SUBUNIT"/>
    <property type="match status" value="1"/>
</dbReference>
<feature type="domain" description="Cytochrome c" evidence="5">
    <location>
        <begin position="46"/>
        <end position="157"/>
    </location>
</feature>
<keyword evidence="2 4" id="KW-0479">Metal-binding</keyword>
<sequence length="317" mass="34705">MIKKIFKWTGITVLTLVVLVALVTTLMFHRTYNAPYPNIKASKDSAVIARGKHLVQGPAHCADCHSTAKSKGSLTAAAGDAPLSGGFKFEFPLGRFYTPNLTPDPETGLGRFTDGEIARTLRYGVKRNGESAIPFMPFQNLSDEDLTAIVSYLRTLQPVRNAVPEHSYSLMGTIVKAFLLKPEGPQAKPPASVQKDTSAAYGQYIVSSVANCSGCHTRRDDMGKPVGAPLAGGVVFEEAGFPTLVTPNLTQHPSGRLWHWTEADFIKRFRMGRVIKHSHMPWESYKNMSDDELKAIFNYLKSIKPAPTEKVAVKGKA</sequence>
<dbReference type="InterPro" id="IPR051459">
    <property type="entry name" value="Cytochrome_c-type_DH"/>
</dbReference>
<dbReference type="Pfam" id="PF00034">
    <property type="entry name" value="Cytochrom_C"/>
    <property type="match status" value="2"/>
</dbReference>
<keyword evidence="7" id="KW-1185">Reference proteome</keyword>
<accession>A0A1M5EIR3</accession>
<gene>
    <name evidence="6" type="ORF">SAMN05444008_11263</name>
</gene>
<dbReference type="EMBL" id="FQUO01000012">
    <property type="protein sequence ID" value="SHF79129.1"/>
    <property type="molecule type" value="Genomic_DNA"/>
</dbReference>
<dbReference type="InterPro" id="IPR009056">
    <property type="entry name" value="Cyt_c-like_dom"/>
</dbReference>
<reference evidence="6 7" key="1">
    <citation type="submission" date="2016-11" db="EMBL/GenBank/DDBJ databases">
        <authorList>
            <person name="Jaros S."/>
            <person name="Januszkiewicz K."/>
            <person name="Wedrychowicz H."/>
        </authorList>
    </citation>
    <scope>NUCLEOTIDE SEQUENCE [LARGE SCALE GENOMIC DNA]</scope>
    <source>
        <strain evidence="6 7">DSM 26897</strain>
    </source>
</reference>
<dbReference type="AlphaFoldDB" id="A0A1M5EIR3"/>
<evidence type="ECO:0000313" key="6">
    <source>
        <dbReference type="EMBL" id="SHF79129.1"/>
    </source>
</evidence>